<name>A0A8J7S174_METVO</name>
<dbReference type="InterPro" id="IPR055834">
    <property type="entry name" value="DUF7411"/>
</dbReference>
<evidence type="ECO:0000313" key="1">
    <source>
        <dbReference type="EMBL" id="MBP2201515.1"/>
    </source>
</evidence>
<dbReference type="GO" id="GO:0016783">
    <property type="term" value="F:sulfurtransferase activity"/>
    <property type="evidence" value="ECO:0007669"/>
    <property type="project" value="InterPro"/>
</dbReference>
<dbReference type="Pfam" id="PF24167">
    <property type="entry name" value="DUF7411"/>
    <property type="match status" value="1"/>
</dbReference>
<evidence type="ECO:0000313" key="2">
    <source>
        <dbReference type="Proteomes" id="UP000740329"/>
    </source>
</evidence>
<organism evidence="1 2">
    <name type="scientific">Methanococcus voltae</name>
    <dbReference type="NCBI Taxonomy" id="2188"/>
    <lineage>
        <taxon>Archaea</taxon>
        <taxon>Methanobacteriati</taxon>
        <taxon>Methanobacteriota</taxon>
        <taxon>Methanomada group</taxon>
        <taxon>Methanococci</taxon>
        <taxon>Methanococcales</taxon>
        <taxon>Methanococcaceae</taxon>
        <taxon>Methanococcus</taxon>
    </lineage>
</organism>
<dbReference type="Gene3D" id="3.40.50.620">
    <property type="entry name" value="HUPs"/>
    <property type="match status" value="1"/>
</dbReference>
<dbReference type="AlphaFoldDB" id="A0A8J7S174"/>
<dbReference type="InterPro" id="IPR052188">
    <property type="entry name" value="Ni-pincer_cofactor_biosynth"/>
</dbReference>
<accession>A0A8J7S174</accession>
<dbReference type="EMBL" id="JAGGMV010000002">
    <property type="protein sequence ID" value="MBP2201515.1"/>
    <property type="molecule type" value="Genomic_DNA"/>
</dbReference>
<dbReference type="RefSeq" id="WP_209590992.1">
    <property type="nucleotide sequence ID" value="NZ_JAGGMU010000002.1"/>
</dbReference>
<dbReference type="PANTHER" id="PTHR43169">
    <property type="entry name" value="EXSB FAMILY PROTEIN"/>
    <property type="match status" value="1"/>
</dbReference>
<sequence length="250" mass="28642">MDKEKFKDIKNFFRGKKVIVSYSGGIDSTLVAKLAQNGDECVAVTIDNGFFSKSALKYAEKKAKLMNLKHVVIDVNQLDENACVENRCYECKKIMAKILTEIKDQLEYDIIVDGTIYEDLVEDRPGLDAYREYGVVSPLADNKITKDDVKEFSYYLGLDIPKKETCIATRVLDTPITKEKMQMSELAEDFIMNLLDITGYFRVRTLKDIAIIEVSNKDAQKFLKTNIFEEIDTKLKELGYHRVMLDLSLK</sequence>
<protein>
    <submittedName>
        <fullName evidence="1">Uncharacterized protein</fullName>
    </submittedName>
</protein>
<dbReference type="NCBIfam" id="TIGR00268">
    <property type="entry name" value="ATP-dependent sacrificial sulfur transferase LarE"/>
    <property type="match status" value="1"/>
</dbReference>
<dbReference type="InterPro" id="IPR005232">
    <property type="entry name" value="LarE"/>
</dbReference>
<dbReference type="Proteomes" id="UP000740329">
    <property type="component" value="Unassembled WGS sequence"/>
</dbReference>
<dbReference type="SUPFAM" id="SSF52402">
    <property type="entry name" value="Adenine nucleotide alpha hydrolases-like"/>
    <property type="match status" value="1"/>
</dbReference>
<dbReference type="InterPro" id="IPR014729">
    <property type="entry name" value="Rossmann-like_a/b/a_fold"/>
</dbReference>
<reference evidence="1" key="1">
    <citation type="submission" date="2021-03" db="EMBL/GenBank/DDBJ databases">
        <title>Genomic Encyclopedia of Type Strains, Phase IV (KMG-V): Genome sequencing to study the core and pangenomes of soil and plant-associated prokaryotes.</title>
        <authorList>
            <person name="Whitman W."/>
        </authorList>
    </citation>
    <scope>NUCLEOTIDE SEQUENCE</scope>
    <source>
        <strain evidence="1">C4</strain>
    </source>
</reference>
<proteinExistence type="predicted"/>
<dbReference type="PIRSF" id="PIRSF006661">
    <property type="entry name" value="PP-lp_UCP006661"/>
    <property type="match status" value="1"/>
</dbReference>
<dbReference type="PANTHER" id="PTHR43169:SF2">
    <property type="entry name" value="NAD_GMP SYNTHASE DOMAIN-CONTAINING PROTEIN"/>
    <property type="match status" value="1"/>
</dbReference>
<dbReference type="OrthoDB" id="61764at2157"/>
<comment type="caution">
    <text evidence="1">The sequence shown here is derived from an EMBL/GenBank/DDBJ whole genome shotgun (WGS) entry which is preliminary data.</text>
</comment>
<gene>
    <name evidence="1" type="ORF">J3E07_000927</name>
</gene>